<dbReference type="STRING" id="1797240.A3D68_01660"/>
<dbReference type="InterPro" id="IPR011010">
    <property type="entry name" value="DNA_brk_join_enz"/>
</dbReference>
<keyword evidence="4" id="KW-0233">DNA recombination</keyword>
<evidence type="ECO:0000256" key="2">
    <source>
        <dbReference type="ARBA" id="ARBA00022908"/>
    </source>
</evidence>
<evidence type="ECO:0000313" key="9">
    <source>
        <dbReference type="Proteomes" id="UP000177564"/>
    </source>
</evidence>
<feature type="domain" description="Tyr recombinase" evidence="6">
    <location>
        <begin position="117"/>
        <end position="301"/>
    </location>
</feature>
<dbReference type="Proteomes" id="UP000177564">
    <property type="component" value="Unassembled WGS sequence"/>
</dbReference>
<proteinExistence type="inferred from homology"/>
<organism evidence="8 9">
    <name type="scientific">Candidatus Adlerbacteria bacterium RIFCSPHIGHO2_02_FULL_52_17</name>
    <dbReference type="NCBI Taxonomy" id="1797240"/>
    <lineage>
        <taxon>Bacteria</taxon>
        <taxon>Candidatus Adleribacteriota</taxon>
    </lineage>
</organism>
<dbReference type="Gene3D" id="1.10.443.10">
    <property type="entry name" value="Intergrase catalytic core"/>
    <property type="match status" value="1"/>
</dbReference>
<dbReference type="CDD" id="cd00798">
    <property type="entry name" value="INT_XerDC_C"/>
    <property type="match status" value="1"/>
</dbReference>
<dbReference type="PANTHER" id="PTHR30349">
    <property type="entry name" value="PHAGE INTEGRASE-RELATED"/>
    <property type="match status" value="1"/>
</dbReference>
<keyword evidence="2" id="KW-0229">DNA integration</keyword>
<dbReference type="InterPro" id="IPR002104">
    <property type="entry name" value="Integrase_catalytic"/>
</dbReference>
<name>A0A1F4XP87_9BACT</name>
<reference evidence="8 9" key="1">
    <citation type="journal article" date="2016" name="Nat. Commun.">
        <title>Thousands of microbial genomes shed light on interconnected biogeochemical processes in an aquifer system.</title>
        <authorList>
            <person name="Anantharaman K."/>
            <person name="Brown C.T."/>
            <person name="Hug L.A."/>
            <person name="Sharon I."/>
            <person name="Castelle C.J."/>
            <person name="Probst A.J."/>
            <person name="Thomas B.C."/>
            <person name="Singh A."/>
            <person name="Wilkins M.J."/>
            <person name="Karaoz U."/>
            <person name="Brodie E.L."/>
            <person name="Williams K.H."/>
            <person name="Hubbard S.S."/>
            <person name="Banfield J.F."/>
        </authorList>
    </citation>
    <scope>NUCLEOTIDE SEQUENCE [LARGE SCALE GENOMIC DNA]</scope>
</reference>
<protein>
    <recommendedName>
        <fullName evidence="10">Tyrosine recombinase XerC</fullName>
    </recommendedName>
</protein>
<evidence type="ECO:0008006" key="10">
    <source>
        <dbReference type="Google" id="ProtNLM"/>
    </source>
</evidence>
<dbReference type="Pfam" id="PF00589">
    <property type="entry name" value="Phage_integrase"/>
    <property type="match status" value="1"/>
</dbReference>
<dbReference type="InterPro" id="IPR004107">
    <property type="entry name" value="Integrase_SAM-like_N"/>
</dbReference>
<dbReference type="GO" id="GO:0006310">
    <property type="term" value="P:DNA recombination"/>
    <property type="evidence" value="ECO:0007669"/>
    <property type="project" value="UniProtKB-KW"/>
</dbReference>
<dbReference type="GO" id="GO:0003677">
    <property type="term" value="F:DNA binding"/>
    <property type="evidence" value="ECO:0007669"/>
    <property type="project" value="UniProtKB-UniRule"/>
</dbReference>
<dbReference type="Pfam" id="PF02899">
    <property type="entry name" value="Phage_int_SAM_1"/>
    <property type="match status" value="1"/>
</dbReference>
<dbReference type="PROSITE" id="PS51900">
    <property type="entry name" value="CB"/>
    <property type="match status" value="1"/>
</dbReference>
<evidence type="ECO:0000259" key="7">
    <source>
        <dbReference type="PROSITE" id="PS51900"/>
    </source>
</evidence>
<dbReference type="PANTHER" id="PTHR30349:SF41">
    <property type="entry name" value="INTEGRASE_RECOMBINASE PROTEIN MJ0367-RELATED"/>
    <property type="match status" value="1"/>
</dbReference>
<evidence type="ECO:0000256" key="1">
    <source>
        <dbReference type="ARBA" id="ARBA00008857"/>
    </source>
</evidence>
<comment type="caution">
    <text evidence="8">The sequence shown here is derived from an EMBL/GenBank/DDBJ whole genome shotgun (WGS) entry which is preliminary data.</text>
</comment>
<sequence>MASQDLRALKTEFLEYLEIEKGRSVKTVENYDRYLVRFFAHAKVSSPARITEPAVREFRLHLNRTPSAKASAGQAGLKLITVNYYLIALRAFLKFLRKRNIESLNPERIELAKVGGRDLDLISAAELERLMEGPTKNNSLPGLRDKAILELFFSTGLRVSELCGLNRDLDLTRDEFSVRGKGEKVRVVFLSTAAKSAIKNYLAKRTDMDEALFVQIGKSAKSAKDLRLTPRSIERMVKHYAIKAGITRKVTPHIIRHSFATDLLENGADLRSVQALLGHQNIATTQVYTHVTDRHLREVHKAFQGK</sequence>
<dbReference type="NCBIfam" id="NF040815">
    <property type="entry name" value="recomb_XerA_Arch"/>
    <property type="match status" value="1"/>
</dbReference>
<keyword evidence="3 5" id="KW-0238">DNA-binding</keyword>
<dbReference type="InterPro" id="IPR044068">
    <property type="entry name" value="CB"/>
</dbReference>
<evidence type="ECO:0000256" key="5">
    <source>
        <dbReference type="PROSITE-ProRule" id="PRU01248"/>
    </source>
</evidence>
<dbReference type="PROSITE" id="PS51898">
    <property type="entry name" value="TYR_RECOMBINASE"/>
    <property type="match status" value="1"/>
</dbReference>
<gene>
    <name evidence="8" type="ORF">A3D68_01660</name>
</gene>
<feature type="domain" description="Core-binding (CB)" evidence="7">
    <location>
        <begin position="4"/>
        <end position="97"/>
    </location>
</feature>
<dbReference type="AlphaFoldDB" id="A0A1F4XP87"/>
<evidence type="ECO:0000313" key="8">
    <source>
        <dbReference type="EMBL" id="OGC83509.1"/>
    </source>
</evidence>
<evidence type="ECO:0000256" key="4">
    <source>
        <dbReference type="ARBA" id="ARBA00023172"/>
    </source>
</evidence>
<dbReference type="InterPro" id="IPR050090">
    <property type="entry name" value="Tyrosine_recombinase_XerCD"/>
</dbReference>
<dbReference type="EMBL" id="MEWU01000018">
    <property type="protein sequence ID" value="OGC83509.1"/>
    <property type="molecule type" value="Genomic_DNA"/>
</dbReference>
<evidence type="ECO:0000259" key="6">
    <source>
        <dbReference type="PROSITE" id="PS51898"/>
    </source>
</evidence>
<dbReference type="SUPFAM" id="SSF56349">
    <property type="entry name" value="DNA breaking-rejoining enzymes"/>
    <property type="match status" value="1"/>
</dbReference>
<feature type="non-terminal residue" evidence="8">
    <location>
        <position position="306"/>
    </location>
</feature>
<dbReference type="GO" id="GO:0015074">
    <property type="term" value="P:DNA integration"/>
    <property type="evidence" value="ECO:0007669"/>
    <property type="project" value="UniProtKB-KW"/>
</dbReference>
<dbReference type="InterPro" id="IPR010998">
    <property type="entry name" value="Integrase_recombinase_N"/>
</dbReference>
<evidence type="ECO:0000256" key="3">
    <source>
        <dbReference type="ARBA" id="ARBA00023125"/>
    </source>
</evidence>
<comment type="similarity">
    <text evidence="1">Belongs to the 'phage' integrase family.</text>
</comment>
<dbReference type="InterPro" id="IPR013762">
    <property type="entry name" value="Integrase-like_cat_sf"/>
</dbReference>
<dbReference type="Gene3D" id="1.10.150.130">
    <property type="match status" value="1"/>
</dbReference>
<accession>A0A1F4XP87</accession>